<feature type="compositionally biased region" description="Polar residues" evidence="1">
    <location>
        <begin position="49"/>
        <end position="63"/>
    </location>
</feature>
<feature type="region of interest" description="Disordered" evidence="1">
    <location>
        <begin position="1"/>
        <end position="27"/>
    </location>
</feature>
<feature type="compositionally biased region" description="Basic and acidic residues" evidence="1">
    <location>
        <begin position="11"/>
        <end position="20"/>
    </location>
</feature>
<protein>
    <submittedName>
        <fullName evidence="2">Uncharacterized protein</fullName>
    </submittedName>
</protein>
<reference evidence="2 3" key="1">
    <citation type="submission" date="2020-04" db="EMBL/GenBank/DDBJ databases">
        <authorList>
            <person name="Basu S."/>
            <person name="Maruthanayagam V."/>
            <person name="Chakraborty S."/>
            <person name="Pramanik A."/>
            <person name="Mukherjee J."/>
            <person name="Brink B."/>
        </authorList>
    </citation>
    <scope>NUCLEOTIDE SEQUENCE [LARGE SCALE GENOMIC DNA]</scope>
    <source>
        <strain evidence="2 3">AP17</strain>
    </source>
</reference>
<name>A0A6H1TUQ2_9CYAN</name>
<sequence length="75" mass="8496">MGIGQIAAIATHKEPTPPDRRSHRHRRTRLTRYGSKCATNLYHPRETPQQRPSTPNVKVSTESTPLAKLRFAHAI</sequence>
<accession>A0A6H1TUQ2</accession>
<dbReference type="RefSeq" id="WP_168567837.1">
    <property type="nucleotide sequence ID" value="NZ_CP051167.1"/>
</dbReference>
<evidence type="ECO:0000313" key="3">
    <source>
        <dbReference type="Proteomes" id="UP000500857"/>
    </source>
</evidence>
<keyword evidence="3" id="KW-1185">Reference proteome</keyword>
<organism evidence="2 3">
    <name type="scientific">Oxynema aestuarii AP17</name>
    <dbReference type="NCBI Taxonomy" id="2064643"/>
    <lineage>
        <taxon>Bacteria</taxon>
        <taxon>Bacillati</taxon>
        <taxon>Cyanobacteriota</taxon>
        <taxon>Cyanophyceae</taxon>
        <taxon>Oscillatoriophycideae</taxon>
        <taxon>Oscillatoriales</taxon>
        <taxon>Oscillatoriaceae</taxon>
        <taxon>Oxynema</taxon>
        <taxon>Oxynema aestuarii</taxon>
    </lineage>
</organism>
<gene>
    <name evidence="2" type="ORF">HCG48_03035</name>
</gene>
<dbReference type="KEGG" id="oxy:HCG48_03035"/>
<dbReference type="AlphaFoldDB" id="A0A6H1TUQ2"/>
<evidence type="ECO:0000313" key="2">
    <source>
        <dbReference type="EMBL" id="QIZ69680.1"/>
    </source>
</evidence>
<dbReference type="Proteomes" id="UP000500857">
    <property type="component" value="Chromosome"/>
</dbReference>
<feature type="region of interest" description="Disordered" evidence="1">
    <location>
        <begin position="42"/>
        <end position="63"/>
    </location>
</feature>
<proteinExistence type="predicted"/>
<dbReference type="EMBL" id="CP051167">
    <property type="protein sequence ID" value="QIZ69680.1"/>
    <property type="molecule type" value="Genomic_DNA"/>
</dbReference>
<evidence type="ECO:0000256" key="1">
    <source>
        <dbReference type="SAM" id="MobiDB-lite"/>
    </source>
</evidence>